<dbReference type="OrthoDB" id="9792386at2"/>
<keyword evidence="6 8" id="KW-0378">Hydrolase</keyword>
<dbReference type="Pfam" id="PF00576">
    <property type="entry name" value="Transthyretin"/>
    <property type="match status" value="1"/>
</dbReference>
<dbReference type="CDD" id="cd05822">
    <property type="entry name" value="TLP_HIUase"/>
    <property type="match status" value="1"/>
</dbReference>
<comment type="subunit">
    <text evidence="4 8">Homotetramer.</text>
</comment>
<dbReference type="InterPro" id="IPR014306">
    <property type="entry name" value="Hydroxyisourate_hydrolase"/>
</dbReference>
<organism evidence="10 11">
    <name type="scientific">Azoarcus indigens</name>
    <dbReference type="NCBI Taxonomy" id="29545"/>
    <lineage>
        <taxon>Bacteria</taxon>
        <taxon>Pseudomonadati</taxon>
        <taxon>Pseudomonadota</taxon>
        <taxon>Betaproteobacteria</taxon>
        <taxon>Rhodocyclales</taxon>
        <taxon>Zoogloeaceae</taxon>
        <taxon>Azoarcus</taxon>
    </lineage>
</organism>
<gene>
    <name evidence="10" type="ORF">C7389_10275</name>
</gene>
<feature type="binding site" evidence="7">
    <location>
        <position position="117"/>
    </location>
    <ligand>
        <name>substrate</name>
    </ligand>
</feature>
<proteinExistence type="inferred from homology"/>
<evidence type="ECO:0000256" key="4">
    <source>
        <dbReference type="ARBA" id="ARBA00011881"/>
    </source>
</evidence>
<accession>A0A4R6ED76</accession>
<dbReference type="Gene3D" id="2.60.40.180">
    <property type="entry name" value="Transthyretin/hydroxyisourate hydrolase domain"/>
    <property type="match status" value="1"/>
</dbReference>
<evidence type="ECO:0000313" key="10">
    <source>
        <dbReference type="EMBL" id="TDN56140.1"/>
    </source>
</evidence>
<dbReference type="GO" id="GO:0033971">
    <property type="term" value="F:hydroxyisourate hydrolase activity"/>
    <property type="evidence" value="ECO:0007669"/>
    <property type="project" value="UniProtKB-EC"/>
</dbReference>
<evidence type="ECO:0000313" key="11">
    <source>
        <dbReference type="Proteomes" id="UP000295129"/>
    </source>
</evidence>
<dbReference type="EMBL" id="SNVV01000002">
    <property type="protein sequence ID" value="TDN56140.1"/>
    <property type="molecule type" value="Genomic_DNA"/>
</dbReference>
<dbReference type="FunFam" id="2.60.40.180:FF:000005">
    <property type="entry name" value="5-hydroxyisourate hydrolase"/>
    <property type="match status" value="1"/>
</dbReference>
<dbReference type="PANTHER" id="PTHR10395">
    <property type="entry name" value="URICASE AND TRANSTHYRETIN-RELATED"/>
    <property type="match status" value="1"/>
</dbReference>
<dbReference type="InterPro" id="IPR023416">
    <property type="entry name" value="Transthyretin/HIU_hydrolase_d"/>
</dbReference>
<dbReference type="InterPro" id="IPR023418">
    <property type="entry name" value="Thyroxine_BS"/>
</dbReference>
<feature type="binding site" evidence="7">
    <location>
        <position position="46"/>
    </location>
    <ligand>
        <name>substrate</name>
    </ligand>
</feature>
<name>A0A4R6ED76_9RHOO</name>
<dbReference type="GO" id="GO:0006144">
    <property type="term" value="P:purine nucleobase metabolic process"/>
    <property type="evidence" value="ECO:0007669"/>
    <property type="project" value="UniProtKB-KW"/>
</dbReference>
<comment type="caution">
    <text evidence="10">The sequence shown here is derived from an EMBL/GenBank/DDBJ whole genome shotgun (WGS) entry which is preliminary data.</text>
</comment>
<dbReference type="NCBIfam" id="TIGR02962">
    <property type="entry name" value="hdxy_isourate"/>
    <property type="match status" value="1"/>
</dbReference>
<dbReference type="PRINTS" id="PR00189">
    <property type="entry name" value="TRNSTHYRETIN"/>
</dbReference>
<dbReference type="InterPro" id="IPR000895">
    <property type="entry name" value="Transthyretin/HIU_hydrolase"/>
</dbReference>
<dbReference type="RefSeq" id="WP_133588344.1">
    <property type="nucleotide sequence ID" value="NZ_SNVV01000002.1"/>
</dbReference>
<keyword evidence="5 8" id="KW-0659">Purine metabolism</keyword>
<comment type="catalytic activity">
    <reaction evidence="1 8">
        <text>5-hydroxyisourate + H2O = 5-hydroxy-2-oxo-4-ureido-2,5-dihydro-1H-imidazole-5-carboxylate + H(+)</text>
        <dbReference type="Rhea" id="RHEA:23736"/>
        <dbReference type="ChEBI" id="CHEBI:15377"/>
        <dbReference type="ChEBI" id="CHEBI:15378"/>
        <dbReference type="ChEBI" id="CHEBI:18072"/>
        <dbReference type="ChEBI" id="CHEBI:58639"/>
        <dbReference type="EC" id="3.5.2.17"/>
    </reaction>
</comment>
<dbReference type="PROSITE" id="PS00768">
    <property type="entry name" value="TRANSTHYRETIN_1"/>
    <property type="match status" value="1"/>
</dbReference>
<protein>
    <recommendedName>
        <fullName evidence="8">5-hydroxyisourate hydrolase</fullName>
        <shortName evidence="8">HIU hydrolase</shortName>
        <shortName evidence="8">HIUHase</shortName>
        <ecNumber evidence="8">3.5.2.17</ecNumber>
    </recommendedName>
</protein>
<dbReference type="PANTHER" id="PTHR10395:SF7">
    <property type="entry name" value="5-HYDROXYISOURATE HYDROLASE"/>
    <property type="match status" value="1"/>
</dbReference>
<reference evidence="10 11" key="1">
    <citation type="submission" date="2019-03" db="EMBL/GenBank/DDBJ databases">
        <title>Genomic Encyclopedia of Type Strains, Phase IV (KMG-IV): sequencing the most valuable type-strain genomes for metagenomic binning, comparative biology and taxonomic classification.</title>
        <authorList>
            <person name="Goeker M."/>
        </authorList>
    </citation>
    <scope>NUCLEOTIDE SEQUENCE [LARGE SCALE GENOMIC DNA]</scope>
    <source>
        <strain evidence="10 11">DSM 12121</strain>
    </source>
</reference>
<comment type="similarity">
    <text evidence="3 8">Belongs to the transthyretin family. 5-hydroxyisourate hydrolase subfamily.</text>
</comment>
<evidence type="ECO:0000256" key="3">
    <source>
        <dbReference type="ARBA" id="ARBA00009850"/>
    </source>
</evidence>
<evidence type="ECO:0000256" key="1">
    <source>
        <dbReference type="ARBA" id="ARBA00001043"/>
    </source>
</evidence>
<dbReference type="EC" id="3.5.2.17" evidence="8"/>
<dbReference type="InterPro" id="IPR036817">
    <property type="entry name" value="Transthyretin/HIU_hydrolase_sf"/>
</dbReference>
<keyword evidence="11" id="KW-1185">Reference proteome</keyword>
<evidence type="ECO:0000256" key="6">
    <source>
        <dbReference type="ARBA" id="ARBA00022801"/>
    </source>
</evidence>
<dbReference type="PROSITE" id="PS00769">
    <property type="entry name" value="TRANSTHYRETIN_2"/>
    <property type="match status" value="1"/>
</dbReference>
<evidence type="ECO:0000256" key="2">
    <source>
        <dbReference type="ARBA" id="ARBA00002704"/>
    </source>
</evidence>
<evidence type="ECO:0000256" key="7">
    <source>
        <dbReference type="PIRSR" id="PIRSR600895-51"/>
    </source>
</evidence>
<sequence>MGRLTTHVLDTALGRPGQGIPVSVFRLEAGGERRLLASMLTNADGRCDAPLLEGEAFAAGRYELVFDTTAYFREAPGGAELPDPPFVGEVVLRFGIAEAGQHYHVPLLVSPWSYSTYRGS</sequence>
<comment type="function">
    <text evidence="2">Catalyzes the hydrolysis of 5-hydroxyisourate (HIU) to 2-oxo-4-hydroxy-4-carboxy-5-ureidoimidazoline (OHCU).</text>
</comment>
<evidence type="ECO:0000259" key="9">
    <source>
        <dbReference type="Pfam" id="PF00576"/>
    </source>
</evidence>
<dbReference type="InterPro" id="IPR023419">
    <property type="entry name" value="Transthyretin_CS"/>
</dbReference>
<evidence type="ECO:0000256" key="8">
    <source>
        <dbReference type="RuleBase" id="RU361270"/>
    </source>
</evidence>
<dbReference type="Proteomes" id="UP000295129">
    <property type="component" value="Unassembled WGS sequence"/>
</dbReference>
<dbReference type="SUPFAM" id="SSF49472">
    <property type="entry name" value="Transthyretin (synonym: prealbumin)"/>
    <property type="match status" value="1"/>
</dbReference>
<dbReference type="AlphaFoldDB" id="A0A4R6ED76"/>
<feature type="domain" description="Transthyretin/hydroxyisourate hydrolase" evidence="9">
    <location>
        <begin position="4"/>
        <end position="119"/>
    </location>
</feature>
<evidence type="ECO:0000256" key="5">
    <source>
        <dbReference type="ARBA" id="ARBA00022631"/>
    </source>
</evidence>
<feature type="binding site" evidence="7">
    <location>
        <position position="7"/>
    </location>
    <ligand>
        <name>substrate</name>
    </ligand>
</feature>